<feature type="transmembrane region" description="Helical" evidence="1">
    <location>
        <begin position="111"/>
        <end position="132"/>
    </location>
</feature>
<proteinExistence type="predicted"/>
<protein>
    <submittedName>
        <fullName evidence="2">Transmembrane protein, putative</fullName>
    </submittedName>
</protein>
<gene>
    <name evidence="2" type="ORF">TTHERM_000328687</name>
</gene>
<dbReference type="KEGG" id="tet:TTHERM_000328687"/>
<organism evidence="2 3">
    <name type="scientific">Tetrahymena thermophila (strain SB210)</name>
    <dbReference type="NCBI Taxonomy" id="312017"/>
    <lineage>
        <taxon>Eukaryota</taxon>
        <taxon>Sar</taxon>
        <taxon>Alveolata</taxon>
        <taxon>Ciliophora</taxon>
        <taxon>Intramacronucleata</taxon>
        <taxon>Oligohymenophorea</taxon>
        <taxon>Hymenostomatida</taxon>
        <taxon>Tetrahymenina</taxon>
        <taxon>Tetrahymenidae</taxon>
        <taxon>Tetrahymena</taxon>
    </lineage>
</organism>
<feature type="transmembrane region" description="Helical" evidence="1">
    <location>
        <begin position="139"/>
        <end position="159"/>
    </location>
</feature>
<evidence type="ECO:0000256" key="1">
    <source>
        <dbReference type="SAM" id="Phobius"/>
    </source>
</evidence>
<keyword evidence="1" id="KW-0472">Membrane</keyword>
<evidence type="ECO:0000313" key="2">
    <source>
        <dbReference type="EMBL" id="EWS71325.1"/>
    </source>
</evidence>
<keyword evidence="1 2" id="KW-0812">Transmembrane</keyword>
<dbReference type="InParanoid" id="W7WX09"/>
<dbReference type="Proteomes" id="UP000009168">
    <property type="component" value="Unassembled WGS sequence"/>
</dbReference>
<dbReference type="GeneID" id="24438467"/>
<name>W7WX09_TETTS</name>
<feature type="transmembrane region" description="Helical" evidence="1">
    <location>
        <begin position="70"/>
        <end position="91"/>
    </location>
</feature>
<keyword evidence="3" id="KW-1185">Reference proteome</keyword>
<accession>W7WX09</accession>
<reference evidence="3" key="1">
    <citation type="journal article" date="2006" name="PLoS Biol.">
        <title>Macronuclear genome sequence of the ciliate Tetrahymena thermophila, a model eukaryote.</title>
        <authorList>
            <person name="Eisen J.A."/>
            <person name="Coyne R.S."/>
            <person name="Wu M."/>
            <person name="Wu D."/>
            <person name="Thiagarajan M."/>
            <person name="Wortman J.R."/>
            <person name="Badger J.H."/>
            <person name="Ren Q."/>
            <person name="Amedeo P."/>
            <person name="Jones K.M."/>
            <person name="Tallon L.J."/>
            <person name="Delcher A.L."/>
            <person name="Salzberg S.L."/>
            <person name="Silva J.C."/>
            <person name="Haas B.J."/>
            <person name="Majoros W.H."/>
            <person name="Farzad M."/>
            <person name="Carlton J.M."/>
            <person name="Smith R.K. Jr."/>
            <person name="Garg J."/>
            <person name="Pearlman R.E."/>
            <person name="Karrer K.M."/>
            <person name="Sun L."/>
            <person name="Manning G."/>
            <person name="Elde N.C."/>
            <person name="Turkewitz A.P."/>
            <person name="Asai D.J."/>
            <person name="Wilkes D.E."/>
            <person name="Wang Y."/>
            <person name="Cai H."/>
            <person name="Collins K."/>
            <person name="Stewart B.A."/>
            <person name="Lee S.R."/>
            <person name="Wilamowska K."/>
            <person name="Weinberg Z."/>
            <person name="Ruzzo W.L."/>
            <person name="Wloga D."/>
            <person name="Gaertig J."/>
            <person name="Frankel J."/>
            <person name="Tsao C.-C."/>
            <person name="Gorovsky M.A."/>
            <person name="Keeling P.J."/>
            <person name="Waller R.F."/>
            <person name="Patron N.J."/>
            <person name="Cherry J.M."/>
            <person name="Stover N.A."/>
            <person name="Krieger C.J."/>
            <person name="del Toro C."/>
            <person name="Ryder H.F."/>
            <person name="Williamson S.C."/>
            <person name="Barbeau R.A."/>
            <person name="Hamilton E.P."/>
            <person name="Orias E."/>
        </authorList>
    </citation>
    <scope>NUCLEOTIDE SEQUENCE [LARGE SCALE GENOMIC DNA]</scope>
    <source>
        <strain evidence="3">SB210</strain>
    </source>
</reference>
<keyword evidence="1" id="KW-1133">Transmembrane helix</keyword>
<sequence>MCYLFNLNYFNHSYHFYNFFCFFYLISTYQESQLIVFTQFLSFFQHFFQAVQNQFHFNLLMLHRHRFHQCLYFCFAIVYFFQSLFEFLNQIFDYQSEFYKLHDQQKSVKIYLYHIFANQFINLKILGLLVHLDIQFPNFFIHFLISIYLLGLFIFFQVMQNLQFTDQQHGLSCNQTQFQEQNYILEGPKCNYLSSNLHRNLLNQQYSQQFFLI</sequence>
<evidence type="ECO:0000313" key="3">
    <source>
        <dbReference type="Proteomes" id="UP000009168"/>
    </source>
</evidence>
<dbReference type="RefSeq" id="XP_012656143.1">
    <property type="nucleotide sequence ID" value="XM_012800689.1"/>
</dbReference>
<dbReference type="AlphaFoldDB" id="W7WX09"/>
<dbReference type="EMBL" id="GG662299">
    <property type="protein sequence ID" value="EWS71325.1"/>
    <property type="molecule type" value="Genomic_DNA"/>
</dbReference>